<feature type="compositionally biased region" description="Polar residues" evidence="3">
    <location>
        <begin position="171"/>
        <end position="183"/>
    </location>
</feature>
<proteinExistence type="predicted"/>
<feature type="compositionally biased region" description="Acidic residues" evidence="3">
    <location>
        <begin position="1156"/>
        <end position="1173"/>
    </location>
</feature>
<gene>
    <name evidence="7" type="ORF">TWF718_008480</name>
</gene>
<sequence length="1216" mass="137445">MAEIIGLVSGILALVSATVKTTKVVTDLVTGIKDAPDHIKELEHDVKSLSDILNRLETAEKQRLATIKSQINPSNEKSNGAKTTPVSSEEVYDTIRGHLEYCKRVLKGVEGDLQPVAEKMGGSKKQVAWASVCVAFTEKSIKEHSSRLSKVKMELMLTMVIDIRSAVLASSTNKGVPSGSDSANDPPPEYPGFDPKIKRRDSLLRETIRRSSVINRFRSSGSKAGSGEEPQDETPKQLPTFSQVVSSTMDDMSRSIASETKGGFSMSTLKIVWKNDLEQIQLLLKLEKETVQNLKKTINDYMCDVFTTSISANVSTMNDIKDAAEGTLKWIDKTPEYIQWRAPGSHQILLLEGKAGSGKSVFTKTLCQTISTLPMSEVGKEEQTSVSALDKTAMSPVVLTYFFNKRVRAEESCVDILKAFVCQYLNENKGDFTTVYQRCKSLCDQWDPAKTENFRFGFANLLDIFTTILQVSKKPVYCVVDAMDECHSDRDLEEFMGYLPSLLKYNEHSRLFMSSRPDWIADNDFSKFDPQPLKIVLHPDVTEEDISQLIELELCRLRSKLTIDDADKSALKKKLTNKAEGMILWVVLAFRRIQDHIKTKLSPTLKWLEKMVEKLPREIFGMYDHIMATIREKYGKTHHSPGEVDSSSEEEENEETSNLAVYGKLVLWVARAKRPLTLKELQFALALDIKDTCLTDVKKKITPDIDKVIGRIPFLEIISAERFAESADDEDSHWGVFIPRRARVPSSTVRFIHQSAREYILRSADSPSEKGPDDGTRFTYPKLDDTCIGNLCVSFLSFKDFDSGPIRGFKEPVRFNDGFKKFLEDYAFLEYCCSYWGYHLNRASDLDDATKAHVANWICNRKNNMRIYFQVSNYAMFGRTMDYVDKEFGLIAAAGLGIEWLVDYLIAQGHNLDERDEWGRTGFQLAAGRGFTPCAEKLANAGADTSMDFLLELPTERMCWDTVDNIKKSLDEGTQDLEETDEFGRTPIFYVCARGDAELLSAVLEKGPNLGFKDKYGRLPIDVTLDLECRELMLEKMKKDGIERTPEMSKKIACLHDTFSHETHWLEQRVFCDFCGRGIRTFYFHCCDCSTEDHGFNVCSQCHNLEKYCLDPSKTHKLLPRVTADWLVSSLDYSPNMATAKVESPIKWKLDRGEYDESEEEDENENNGGDEEITPVPTTGVESVVYEKKDKRKEETVVRVQAVEGQDAGCCKCVVQ</sequence>
<evidence type="ECO:0000256" key="3">
    <source>
        <dbReference type="SAM" id="MobiDB-lite"/>
    </source>
</evidence>
<dbReference type="AlphaFoldDB" id="A0AAN8RCH0"/>
<feature type="signal peptide" evidence="4">
    <location>
        <begin position="1"/>
        <end position="17"/>
    </location>
</feature>
<dbReference type="Pfam" id="PF17111">
    <property type="entry name" value="PigL_N"/>
    <property type="match status" value="1"/>
</dbReference>
<feature type="region of interest" description="Disordered" evidence="3">
    <location>
        <begin position="215"/>
        <end position="239"/>
    </location>
</feature>
<evidence type="ECO:0000256" key="2">
    <source>
        <dbReference type="PROSITE-ProRule" id="PRU00023"/>
    </source>
</evidence>
<dbReference type="InterPro" id="IPR031348">
    <property type="entry name" value="PigL_N"/>
</dbReference>
<protein>
    <recommendedName>
        <fullName evidence="9">NACHT domain-containing protein</fullName>
    </recommendedName>
</protein>
<dbReference type="EMBL" id="JAVHNR010000005">
    <property type="protein sequence ID" value="KAK6343107.1"/>
    <property type="molecule type" value="Genomic_DNA"/>
</dbReference>
<organism evidence="7 8">
    <name type="scientific">Orbilia javanica</name>
    <dbReference type="NCBI Taxonomy" id="47235"/>
    <lineage>
        <taxon>Eukaryota</taxon>
        <taxon>Fungi</taxon>
        <taxon>Dikarya</taxon>
        <taxon>Ascomycota</taxon>
        <taxon>Pezizomycotina</taxon>
        <taxon>Orbiliomycetes</taxon>
        <taxon>Orbiliales</taxon>
        <taxon>Orbiliaceae</taxon>
        <taxon>Orbilia</taxon>
    </lineage>
</organism>
<keyword evidence="4" id="KW-0732">Signal</keyword>
<evidence type="ECO:0000313" key="7">
    <source>
        <dbReference type="EMBL" id="KAK6343107.1"/>
    </source>
</evidence>
<dbReference type="SMART" id="SM00248">
    <property type="entry name" value="ANK"/>
    <property type="match status" value="2"/>
</dbReference>
<comment type="caution">
    <text evidence="7">The sequence shown here is derived from an EMBL/GenBank/DDBJ whole genome shotgun (WGS) entry which is preliminary data.</text>
</comment>
<keyword evidence="8" id="KW-1185">Reference proteome</keyword>
<evidence type="ECO:0000259" key="5">
    <source>
        <dbReference type="Pfam" id="PF17111"/>
    </source>
</evidence>
<dbReference type="SUPFAM" id="SSF52540">
    <property type="entry name" value="P-loop containing nucleoside triphosphate hydrolases"/>
    <property type="match status" value="1"/>
</dbReference>
<dbReference type="PANTHER" id="PTHR10039:SF5">
    <property type="entry name" value="NACHT DOMAIN-CONTAINING PROTEIN"/>
    <property type="match status" value="1"/>
</dbReference>
<keyword evidence="1" id="KW-0677">Repeat</keyword>
<feature type="compositionally biased region" description="Polar residues" evidence="3">
    <location>
        <begin position="69"/>
        <end position="87"/>
    </location>
</feature>
<dbReference type="SUPFAM" id="SSF48403">
    <property type="entry name" value="Ankyrin repeat"/>
    <property type="match status" value="1"/>
</dbReference>
<dbReference type="InterPro" id="IPR056884">
    <property type="entry name" value="NPHP3-like_N"/>
</dbReference>
<feature type="repeat" description="ANK" evidence="2">
    <location>
        <begin position="983"/>
        <end position="1015"/>
    </location>
</feature>
<name>A0AAN8RCH0_9PEZI</name>
<evidence type="ECO:0000259" key="6">
    <source>
        <dbReference type="Pfam" id="PF24883"/>
    </source>
</evidence>
<dbReference type="PROSITE" id="PS50088">
    <property type="entry name" value="ANK_REPEAT"/>
    <property type="match status" value="1"/>
</dbReference>
<dbReference type="InterPro" id="IPR027417">
    <property type="entry name" value="P-loop_NTPase"/>
</dbReference>
<keyword evidence="2" id="KW-0040">ANK repeat</keyword>
<dbReference type="PANTHER" id="PTHR10039">
    <property type="entry name" value="AMELOGENIN"/>
    <property type="match status" value="1"/>
</dbReference>
<dbReference type="Gene3D" id="1.25.40.20">
    <property type="entry name" value="Ankyrin repeat-containing domain"/>
    <property type="match status" value="1"/>
</dbReference>
<evidence type="ECO:0000256" key="4">
    <source>
        <dbReference type="SAM" id="SignalP"/>
    </source>
</evidence>
<dbReference type="InterPro" id="IPR036770">
    <property type="entry name" value="Ankyrin_rpt-contain_sf"/>
</dbReference>
<feature type="domain" description="Azaphilone pigments biosynthesis cluster protein L N-terminal" evidence="5">
    <location>
        <begin position="2"/>
        <end position="62"/>
    </location>
</feature>
<feature type="region of interest" description="Disordered" evidence="3">
    <location>
        <begin position="171"/>
        <end position="196"/>
    </location>
</feature>
<evidence type="ECO:0000256" key="1">
    <source>
        <dbReference type="ARBA" id="ARBA00022737"/>
    </source>
</evidence>
<dbReference type="Gene3D" id="3.40.50.300">
    <property type="entry name" value="P-loop containing nucleotide triphosphate hydrolases"/>
    <property type="match status" value="1"/>
</dbReference>
<feature type="domain" description="Nephrocystin 3-like N-terminal" evidence="6">
    <location>
        <begin position="326"/>
        <end position="516"/>
    </location>
</feature>
<accession>A0AAN8RCH0</accession>
<evidence type="ECO:0000313" key="8">
    <source>
        <dbReference type="Proteomes" id="UP001313282"/>
    </source>
</evidence>
<feature type="region of interest" description="Disordered" evidence="3">
    <location>
        <begin position="69"/>
        <end position="88"/>
    </location>
</feature>
<feature type="chain" id="PRO_5042910219" description="NACHT domain-containing protein" evidence="4">
    <location>
        <begin position="18"/>
        <end position="1216"/>
    </location>
</feature>
<evidence type="ECO:0008006" key="9">
    <source>
        <dbReference type="Google" id="ProtNLM"/>
    </source>
</evidence>
<dbReference type="Proteomes" id="UP001313282">
    <property type="component" value="Unassembled WGS sequence"/>
</dbReference>
<feature type="region of interest" description="Disordered" evidence="3">
    <location>
        <begin position="1152"/>
        <end position="1193"/>
    </location>
</feature>
<dbReference type="Pfam" id="PF24883">
    <property type="entry name" value="NPHP3_N"/>
    <property type="match status" value="1"/>
</dbReference>
<reference evidence="7 8" key="1">
    <citation type="submission" date="2019-10" db="EMBL/GenBank/DDBJ databases">
        <authorList>
            <person name="Palmer J.M."/>
        </authorList>
    </citation>
    <scope>NUCLEOTIDE SEQUENCE [LARGE SCALE GENOMIC DNA]</scope>
    <source>
        <strain evidence="7 8">TWF718</strain>
    </source>
</reference>
<dbReference type="InterPro" id="IPR002110">
    <property type="entry name" value="Ankyrin_rpt"/>
</dbReference>